<dbReference type="AlphaFoldDB" id="A0A0H5BZD6"/>
<dbReference type="Proteomes" id="UP000038830">
    <property type="component" value="Unassembled WGS sequence"/>
</dbReference>
<evidence type="ECO:0000313" key="2">
    <source>
        <dbReference type="Proteomes" id="UP000038830"/>
    </source>
</evidence>
<dbReference type="EMBL" id="CDQK01000001">
    <property type="protein sequence ID" value="CEP20848.1"/>
    <property type="molecule type" value="Genomic_DNA"/>
</dbReference>
<gene>
    <name evidence="1" type="ORF">BN1211_0814</name>
</gene>
<protein>
    <submittedName>
        <fullName evidence="1">Uncharacterized protein</fullName>
    </submittedName>
</protein>
<reference evidence="2" key="1">
    <citation type="journal article" date="2015" name="J. Biotechnol.">
        <title>The structure of the Cyberlindnera jadinii genome and its relation to Candida utilis analyzed by the occurrence of single nucleotide polymorphisms.</title>
        <authorList>
            <person name="Rupp O."/>
            <person name="Brinkrolf K."/>
            <person name="Buerth C."/>
            <person name="Kunigo M."/>
            <person name="Schneider J."/>
            <person name="Jaenicke S."/>
            <person name="Goesmann A."/>
            <person name="Puehler A."/>
            <person name="Jaeger K.-E."/>
            <person name="Ernst J.F."/>
        </authorList>
    </citation>
    <scope>NUCLEOTIDE SEQUENCE [LARGE SCALE GENOMIC DNA]</scope>
    <source>
        <strain evidence="2">ATCC 18201 / CBS 1600 / BCRC 20928 / JCM 3617 / NBRC 0987 / NRRL Y-1542</strain>
    </source>
</reference>
<sequence length="465" mass="52516">MNASLSNRIQSGPGDVVHGGRELLRNMIFDTRRKLTPSNYVIELFHVINLDTDQWASFEEGYGSSLVVPIIADLYNDSHQHLPDILTLDIIVVDYGIALQNVTVSFKANTPPIHFQDLALMNNMSIAFKESKNKDRAMKLVRMTPEDGMEINRLLKVINNPNEGDNKSTETTFDATLLGNRLEKNPTQATEPLFVGSDDERDQEAQPDIEKNTITSIPSTVNAITIPVNRKNVIDSDDEVFELPSLAAIQSPETLVKKERIDAFIFSMVIVCEEYEFQKSYDMSSSEKFSEVAARFTKELTTHLARLSKSNDDSSRFIFSYLDTHNSRLPISDNSTAAMLGSLSWLNGKPRIYAVLTEDKMTIRIGIYEGDDLFDKAEADLQKGLLSQRAVYTIKSMVPMKRAFLKHLGEKSEDVLKDYNFFLQQDGCLMQFRASQTPRDIGLQPDIMEDIFMAKKKTKNQPSKA</sequence>
<accession>A0A0H5BZD6</accession>
<proteinExistence type="predicted"/>
<organism evidence="1 2">
    <name type="scientific">Cyberlindnera jadinii (strain ATCC 18201 / CBS 1600 / BCRC 20928 / JCM 3617 / NBRC 0987 / NRRL Y-1542)</name>
    <name type="common">Torula yeast</name>
    <name type="synonym">Candida utilis</name>
    <dbReference type="NCBI Taxonomy" id="983966"/>
    <lineage>
        <taxon>Eukaryota</taxon>
        <taxon>Fungi</taxon>
        <taxon>Dikarya</taxon>
        <taxon>Ascomycota</taxon>
        <taxon>Saccharomycotina</taxon>
        <taxon>Saccharomycetes</taxon>
        <taxon>Phaffomycetales</taxon>
        <taxon>Phaffomycetaceae</taxon>
        <taxon>Cyberlindnera</taxon>
    </lineage>
</organism>
<evidence type="ECO:0000313" key="1">
    <source>
        <dbReference type="EMBL" id="CEP20848.1"/>
    </source>
</evidence>
<name>A0A0H5BZD6_CYBJN</name>